<evidence type="ECO:0000313" key="2">
    <source>
        <dbReference type="Proteomes" id="UP000184073"/>
    </source>
</evidence>
<dbReference type="Proteomes" id="UP000184073">
    <property type="component" value="Unassembled WGS sequence"/>
</dbReference>
<gene>
    <name evidence="1" type="ORF">ASPVEDRAFT_147974</name>
</gene>
<dbReference type="VEuPathDB" id="FungiDB:ASPVEDRAFT_147974"/>
<name>A0A1L9PBA0_ASPVE</name>
<dbReference type="RefSeq" id="XP_040664551.1">
    <property type="nucleotide sequence ID" value="XM_040808141.1"/>
</dbReference>
<dbReference type="GeneID" id="63723652"/>
<sequence length="186" mass="21486">MPRKTLTPYPIFIQLGNQIRDKWRRIDEKTQQGAAAAMRQRIMQSRDKFEAFVKDIDLYHVNKPNPIATGQPKRNRLQEANPRTRNDIRGILDGLDGVLASGIYVFGNLDSIEMTARTGAYSLPFSSVAEAITDRIESVVNGLREYAENFQKNEFTGFVLEERLEPTRSSRSLREWLRDIRRRLDS</sequence>
<organism evidence="1 2">
    <name type="scientific">Aspergillus versicolor CBS 583.65</name>
    <dbReference type="NCBI Taxonomy" id="1036611"/>
    <lineage>
        <taxon>Eukaryota</taxon>
        <taxon>Fungi</taxon>
        <taxon>Dikarya</taxon>
        <taxon>Ascomycota</taxon>
        <taxon>Pezizomycotina</taxon>
        <taxon>Eurotiomycetes</taxon>
        <taxon>Eurotiomycetidae</taxon>
        <taxon>Eurotiales</taxon>
        <taxon>Aspergillaceae</taxon>
        <taxon>Aspergillus</taxon>
        <taxon>Aspergillus subgen. Nidulantes</taxon>
    </lineage>
</organism>
<keyword evidence="2" id="KW-1185">Reference proteome</keyword>
<dbReference type="EMBL" id="KV878126">
    <property type="protein sequence ID" value="OJI98788.1"/>
    <property type="molecule type" value="Genomic_DNA"/>
</dbReference>
<proteinExistence type="predicted"/>
<protein>
    <submittedName>
        <fullName evidence="1">Uncharacterized protein</fullName>
    </submittedName>
</protein>
<dbReference type="AlphaFoldDB" id="A0A1L9PBA0"/>
<dbReference type="OrthoDB" id="10367336at2759"/>
<accession>A0A1L9PBA0</accession>
<reference evidence="2" key="1">
    <citation type="journal article" date="2017" name="Genome Biol.">
        <title>Comparative genomics reveals high biological diversity and specific adaptations in the industrially and medically important fungal genus Aspergillus.</title>
        <authorList>
            <person name="de Vries R.P."/>
            <person name="Riley R."/>
            <person name="Wiebenga A."/>
            <person name="Aguilar-Osorio G."/>
            <person name="Amillis S."/>
            <person name="Uchima C.A."/>
            <person name="Anderluh G."/>
            <person name="Asadollahi M."/>
            <person name="Askin M."/>
            <person name="Barry K."/>
            <person name="Battaglia E."/>
            <person name="Bayram O."/>
            <person name="Benocci T."/>
            <person name="Braus-Stromeyer S.A."/>
            <person name="Caldana C."/>
            <person name="Canovas D."/>
            <person name="Cerqueira G.C."/>
            <person name="Chen F."/>
            <person name="Chen W."/>
            <person name="Choi C."/>
            <person name="Clum A."/>
            <person name="Dos Santos R.A."/>
            <person name="Damasio A.R."/>
            <person name="Diallinas G."/>
            <person name="Emri T."/>
            <person name="Fekete E."/>
            <person name="Flipphi M."/>
            <person name="Freyberg S."/>
            <person name="Gallo A."/>
            <person name="Gournas C."/>
            <person name="Habgood R."/>
            <person name="Hainaut M."/>
            <person name="Harispe M.L."/>
            <person name="Henrissat B."/>
            <person name="Hilden K.S."/>
            <person name="Hope R."/>
            <person name="Hossain A."/>
            <person name="Karabika E."/>
            <person name="Karaffa L."/>
            <person name="Karanyi Z."/>
            <person name="Krasevec N."/>
            <person name="Kuo A."/>
            <person name="Kusch H."/>
            <person name="LaButti K."/>
            <person name="Lagendijk E.L."/>
            <person name="Lapidus A."/>
            <person name="Levasseur A."/>
            <person name="Lindquist E."/>
            <person name="Lipzen A."/>
            <person name="Logrieco A.F."/>
            <person name="MacCabe A."/>
            <person name="Maekelae M.R."/>
            <person name="Malavazi I."/>
            <person name="Melin P."/>
            <person name="Meyer V."/>
            <person name="Mielnichuk N."/>
            <person name="Miskei M."/>
            <person name="Molnar A.P."/>
            <person name="Mule G."/>
            <person name="Ngan C.Y."/>
            <person name="Orejas M."/>
            <person name="Orosz E."/>
            <person name="Ouedraogo J.P."/>
            <person name="Overkamp K.M."/>
            <person name="Park H.-S."/>
            <person name="Perrone G."/>
            <person name="Piumi F."/>
            <person name="Punt P.J."/>
            <person name="Ram A.F."/>
            <person name="Ramon A."/>
            <person name="Rauscher S."/>
            <person name="Record E."/>
            <person name="Riano-Pachon D.M."/>
            <person name="Robert V."/>
            <person name="Roehrig J."/>
            <person name="Ruller R."/>
            <person name="Salamov A."/>
            <person name="Salih N.S."/>
            <person name="Samson R.A."/>
            <person name="Sandor E."/>
            <person name="Sanguinetti M."/>
            <person name="Schuetze T."/>
            <person name="Sepcic K."/>
            <person name="Shelest E."/>
            <person name="Sherlock G."/>
            <person name="Sophianopoulou V."/>
            <person name="Squina F.M."/>
            <person name="Sun H."/>
            <person name="Susca A."/>
            <person name="Todd R.B."/>
            <person name="Tsang A."/>
            <person name="Unkles S.E."/>
            <person name="van de Wiele N."/>
            <person name="van Rossen-Uffink D."/>
            <person name="Oliveira J.V."/>
            <person name="Vesth T.C."/>
            <person name="Visser J."/>
            <person name="Yu J.-H."/>
            <person name="Zhou M."/>
            <person name="Andersen M.R."/>
            <person name="Archer D.B."/>
            <person name="Baker S.E."/>
            <person name="Benoit I."/>
            <person name="Brakhage A.A."/>
            <person name="Braus G.H."/>
            <person name="Fischer R."/>
            <person name="Frisvad J.C."/>
            <person name="Goldman G.H."/>
            <person name="Houbraken J."/>
            <person name="Oakley B."/>
            <person name="Pocsi I."/>
            <person name="Scazzocchio C."/>
            <person name="Seiboth B."/>
            <person name="vanKuyk P.A."/>
            <person name="Wortman J."/>
            <person name="Dyer P.S."/>
            <person name="Grigoriev I.V."/>
        </authorList>
    </citation>
    <scope>NUCLEOTIDE SEQUENCE [LARGE SCALE GENOMIC DNA]</scope>
    <source>
        <strain evidence="2">CBS 583.65</strain>
    </source>
</reference>
<evidence type="ECO:0000313" key="1">
    <source>
        <dbReference type="EMBL" id="OJI98788.1"/>
    </source>
</evidence>